<evidence type="ECO:0000313" key="4">
    <source>
        <dbReference type="Proteomes" id="UP000035681"/>
    </source>
</evidence>
<evidence type="ECO:0000313" key="6">
    <source>
        <dbReference type="WBParaSite" id="TCONS_00001533.p1"/>
    </source>
</evidence>
<dbReference type="GO" id="GO:0000149">
    <property type="term" value="F:SNARE binding"/>
    <property type="evidence" value="ECO:0007669"/>
    <property type="project" value="TreeGrafter"/>
</dbReference>
<dbReference type="GO" id="GO:0005768">
    <property type="term" value="C:endosome"/>
    <property type="evidence" value="ECO:0007669"/>
    <property type="project" value="TreeGrafter"/>
</dbReference>
<keyword evidence="2" id="KW-0694">RNA-binding</keyword>
<evidence type="ECO:0000256" key="1">
    <source>
        <dbReference type="ARBA" id="ARBA00023054"/>
    </source>
</evidence>
<proteinExistence type="predicted"/>
<evidence type="ECO:0000313" key="5">
    <source>
        <dbReference type="WBParaSite" id="SSTP_0001139400.1"/>
    </source>
</evidence>
<dbReference type="AlphaFoldDB" id="A0A0K0EPK8"/>
<feature type="coiled-coil region" evidence="3">
    <location>
        <begin position="37"/>
        <end position="116"/>
    </location>
</feature>
<keyword evidence="4" id="KW-1185">Reference proteome</keyword>
<dbReference type="GO" id="GO:0003723">
    <property type="term" value="F:RNA binding"/>
    <property type="evidence" value="ECO:0007669"/>
    <property type="project" value="UniProtKB-KW"/>
</dbReference>
<dbReference type="Proteomes" id="UP000035681">
    <property type="component" value="Unplaced"/>
</dbReference>
<dbReference type="PROSITE" id="PS50889">
    <property type="entry name" value="S4"/>
    <property type="match status" value="1"/>
</dbReference>
<dbReference type="PANTHER" id="PTHR15157">
    <property type="entry name" value="UV RADIATION RESISTANCE-ASSOCIATED GENE PROTEIN"/>
    <property type="match status" value="1"/>
</dbReference>
<dbReference type="GO" id="GO:0000323">
    <property type="term" value="C:lytic vacuole"/>
    <property type="evidence" value="ECO:0007669"/>
    <property type="project" value="TreeGrafter"/>
</dbReference>
<accession>A0A0K0EPK8</accession>
<dbReference type="WBParaSite" id="TCONS_00001533.p1">
    <property type="protein sequence ID" value="TCONS_00001533.p1"/>
    <property type="gene ID" value="XLOC_001412"/>
</dbReference>
<dbReference type="PANTHER" id="PTHR15157:SF5">
    <property type="entry name" value="UV RADIATION RESISTANCE-ASSOCIATED GENE PROTEIN"/>
    <property type="match status" value="1"/>
</dbReference>
<evidence type="ECO:0000256" key="3">
    <source>
        <dbReference type="SAM" id="Coils"/>
    </source>
</evidence>
<sequence length="345" mass="40165">MANVMNNENKLSNDDCGQKEEIPTTKLSYSKSQWYQLRELARSIKPAQETADELRKQIELRVKVRRKKFQIEGEIQCIKINIETLEEKIEATKVRINEMKIKKSKVLKEKERIEGKIKCFKKDILIIDQEYCEMKNAYIISKARLTKLRTELFLRRRFMINELLTIYKFDIGVKYNSNSKFYHKPCSCGILDFIHGYQHLPTIKCISNHSEQEIVSAINELVHLLVIIGEVLGFVYRFELNFHGLYSTVKSTINNETIRLTDVFSKTNRDKFITGYSLINKNIAQLRSDVGLVTRSERTLLNLQELLCFLASHDINNIDGKEKCAINDPFNIVAISKSTKKKLTN</sequence>
<name>A0A0K0EPK8_STRER</name>
<evidence type="ECO:0000256" key="2">
    <source>
        <dbReference type="PROSITE-ProRule" id="PRU00182"/>
    </source>
</evidence>
<dbReference type="STRING" id="6248.A0A0K0EPK8"/>
<dbReference type="WBParaSite" id="SSTP_0001139400.1">
    <property type="protein sequence ID" value="SSTP_0001139400.1"/>
    <property type="gene ID" value="SSTP_0001139400"/>
</dbReference>
<dbReference type="GO" id="GO:0035493">
    <property type="term" value="P:SNARE complex assembly"/>
    <property type="evidence" value="ECO:0007669"/>
    <property type="project" value="TreeGrafter"/>
</dbReference>
<reference evidence="5" key="1">
    <citation type="submission" date="2015-08" db="UniProtKB">
        <authorList>
            <consortium name="WormBaseParasite"/>
        </authorList>
    </citation>
    <scope>IDENTIFICATION</scope>
</reference>
<protein>
    <submittedName>
        <fullName evidence="5 6">Uncharacterized protein</fullName>
    </submittedName>
</protein>
<keyword evidence="1 3" id="KW-0175">Coiled coil</keyword>
<organism evidence="5">
    <name type="scientific">Strongyloides stercoralis</name>
    <name type="common">Threadworm</name>
    <dbReference type="NCBI Taxonomy" id="6248"/>
    <lineage>
        <taxon>Eukaryota</taxon>
        <taxon>Metazoa</taxon>
        <taxon>Ecdysozoa</taxon>
        <taxon>Nematoda</taxon>
        <taxon>Chromadorea</taxon>
        <taxon>Rhabditida</taxon>
        <taxon>Tylenchina</taxon>
        <taxon>Panagrolaimomorpha</taxon>
        <taxon>Strongyloidoidea</taxon>
        <taxon>Strongyloididae</taxon>
        <taxon>Strongyloides</taxon>
    </lineage>
</organism>